<organism evidence="2 3">
    <name type="scientific">Schaalia cardiffensis F0333</name>
    <dbReference type="NCBI Taxonomy" id="888050"/>
    <lineage>
        <taxon>Bacteria</taxon>
        <taxon>Bacillati</taxon>
        <taxon>Actinomycetota</taxon>
        <taxon>Actinomycetes</taxon>
        <taxon>Actinomycetales</taxon>
        <taxon>Actinomycetaceae</taxon>
        <taxon>Schaalia</taxon>
    </lineage>
</organism>
<evidence type="ECO:0008006" key="4">
    <source>
        <dbReference type="Google" id="ProtNLM"/>
    </source>
</evidence>
<gene>
    <name evidence="2" type="ORF">HMPREF9004_0576</name>
</gene>
<feature type="chain" id="PRO_5004126998" description="Secreted protein" evidence="1">
    <location>
        <begin position="25"/>
        <end position="164"/>
    </location>
</feature>
<name>N6W828_9ACTO</name>
<proteinExistence type="predicted"/>
<evidence type="ECO:0000313" key="3">
    <source>
        <dbReference type="Proteomes" id="UP000013015"/>
    </source>
</evidence>
<evidence type="ECO:0000256" key="1">
    <source>
        <dbReference type="SAM" id="SignalP"/>
    </source>
</evidence>
<dbReference type="HOGENOM" id="CLU_1615472_0_0_11"/>
<dbReference type="STRING" id="888050.HMPREF9004_0576"/>
<protein>
    <recommendedName>
        <fullName evidence="4">Secreted protein</fullName>
    </recommendedName>
</protein>
<dbReference type="RefSeq" id="WP_005962305.1">
    <property type="nucleotide sequence ID" value="NZ_CP040505.1"/>
</dbReference>
<sequence>MKKTNRFVASAAALVLVGAGIVGADYALTAHDRSVFAAGARGLAEAVSDAGCNLGFDPATGLPTDGGRIVSGSEVVTASSGCSADIFDAWTSRRLAVESNGACVSDWAGHADLRRACLPQLREIRPHRDSVPLTGLRVYSLGGSLLVFPCEVKEAARGCEEWSR</sequence>
<dbReference type="Proteomes" id="UP000013015">
    <property type="component" value="Unassembled WGS sequence"/>
</dbReference>
<dbReference type="AlphaFoldDB" id="N6W828"/>
<feature type="signal peptide" evidence="1">
    <location>
        <begin position="1"/>
        <end position="24"/>
    </location>
</feature>
<keyword evidence="3" id="KW-1185">Reference proteome</keyword>
<accession>N6W828</accession>
<keyword evidence="1" id="KW-0732">Signal</keyword>
<evidence type="ECO:0000313" key="2">
    <source>
        <dbReference type="EMBL" id="ENO18705.1"/>
    </source>
</evidence>
<comment type="caution">
    <text evidence="2">The sequence shown here is derived from an EMBL/GenBank/DDBJ whole genome shotgun (WGS) entry which is preliminary data.</text>
</comment>
<reference evidence="2 3" key="1">
    <citation type="submission" date="2013-03" db="EMBL/GenBank/DDBJ databases">
        <title>Reference genome for the Human Microbiome Project.</title>
        <authorList>
            <person name="Aqrawi P."/>
            <person name="Ayvaz T."/>
            <person name="Bess C."/>
            <person name="Blankenburg K."/>
            <person name="Coyle M."/>
            <person name="Deng J."/>
            <person name="Forbes L."/>
            <person name="Fowler G."/>
            <person name="Francisco L."/>
            <person name="Fu Q."/>
            <person name="Gibbs R."/>
            <person name="Gross S."/>
            <person name="Gubbala S."/>
            <person name="Hale W."/>
            <person name="Hemphill L."/>
            <person name="Highlander S."/>
            <person name="Hirani K."/>
            <person name="Jackson L."/>
            <person name="Jakkamsetti A."/>
            <person name="Javaid M."/>
            <person name="Jayaseelan J.C."/>
            <person name="Jiang H."/>
            <person name="Joshi V."/>
            <person name="Korchina V."/>
            <person name="Kovar C."/>
            <person name="Lara F."/>
            <person name="Lee S."/>
            <person name="Liu Y."/>
            <person name="Mata R."/>
            <person name="Mathew T."/>
            <person name="Munidasa M."/>
            <person name="Muzny D."/>
            <person name="Nazareth L."/>
            <person name="Ngo R."/>
            <person name="Nguyen L."/>
            <person name="Nguyen N."/>
            <person name="Okwuonu G."/>
            <person name="Ongeri F."/>
            <person name="Palculict T."/>
            <person name="Patil S."/>
            <person name="Petrosino J."/>
            <person name="Pham C."/>
            <person name="Pham P."/>
            <person name="Pu L.-L."/>
            <person name="Qin X."/>
            <person name="Qu J."/>
            <person name="Reid J."/>
            <person name="Ross M."/>
            <person name="Ruth R."/>
            <person name="Saada N."/>
            <person name="San Lucas F."/>
            <person name="Santibanez J."/>
            <person name="Shang Y."/>
            <person name="Simmons D."/>
            <person name="Song X.-Z."/>
            <person name="Tang L.-Y."/>
            <person name="Thornton R."/>
            <person name="Warren J."/>
            <person name="Weissenberger G."/>
            <person name="Wilczek-Boney K."/>
            <person name="Worley K."/>
            <person name="Youmans B."/>
            <person name="Zhang J."/>
            <person name="Zhang L."/>
            <person name="Zhao Z."/>
            <person name="Zhou C."/>
            <person name="Zhu D."/>
            <person name="Zhu Y."/>
        </authorList>
    </citation>
    <scope>NUCLEOTIDE SEQUENCE [LARGE SCALE GENOMIC DNA]</scope>
    <source>
        <strain evidence="2 3">F0333</strain>
    </source>
</reference>
<dbReference type="EMBL" id="AQHZ01000009">
    <property type="protein sequence ID" value="ENO18705.1"/>
    <property type="molecule type" value="Genomic_DNA"/>
</dbReference>